<dbReference type="Proteomes" id="UP000251047">
    <property type="component" value="Unassembled WGS sequence"/>
</dbReference>
<keyword evidence="2" id="KW-1133">Transmembrane helix</keyword>
<dbReference type="AlphaFoldDB" id="A0A364VAD3"/>
<organism evidence="3 4">
    <name type="scientific">Corynebacterium heidelbergense</name>
    <dbReference type="NCBI Taxonomy" id="2055947"/>
    <lineage>
        <taxon>Bacteria</taxon>
        <taxon>Bacillati</taxon>
        <taxon>Actinomycetota</taxon>
        <taxon>Actinomycetes</taxon>
        <taxon>Mycobacteriales</taxon>
        <taxon>Corynebacteriaceae</taxon>
        <taxon>Corynebacterium</taxon>
    </lineage>
</organism>
<reference evidence="3 4" key="1">
    <citation type="journal article" date="2018" name="Syst. Appl. Microbiol.">
        <title>Corynebacterium heidelbergense sp. nov., isolated from the preen glands of Egyptian geese (Alopochen aegyptiacus).</title>
        <authorList>
            <person name="Braun M.S."/>
            <person name="Wang E."/>
            <person name="Zimmermann S."/>
            <person name="Wink M."/>
        </authorList>
    </citation>
    <scope>NUCLEOTIDE SEQUENCE [LARGE SCALE GENOMIC DNA]</scope>
    <source>
        <strain evidence="3 4">DSM 104638</strain>
    </source>
</reference>
<proteinExistence type="predicted"/>
<comment type="caution">
    <text evidence="3">The sequence shown here is derived from an EMBL/GenBank/DDBJ whole genome shotgun (WGS) entry which is preliminary data.</text>
</comment>
<dbReference type="EMBL" id="PHQP01000058">
    <property type="protein sequence ID" value="RAV33612.1"/>
    <property type="molecule type" value="Genomic_DNA"/>
</dbReference>
<feature type="transmembrane region" description="Helical" evidence="2">
    <location>
        <begin position="22"/>
        <end position="43"/>
    </location>
</feature>
<keyword evidence="2" id="KW-0812">Transmembrane</keyword>
<evidence type="ECO:0000256" key="2">
    <source>
        <dbReference type="SAM" id="Phobius"/>
    </source>
</evidence>
<evidence type="ECO:0000256" key="1">
    <source>
        <dbReference type="SAM" id="MobiDB-lite"/>
    </source>
</evidence>
<feature type="transmembrane region" description="Helical" evidence="2">
    <location>
        <begin position="94"/>
        <end position="114"/>
    </location>
</feature>
<feature type="transmembrane region" description="Helical" evidence="2">
    <location>
        <begin position="55"/>
        <end position="74"/>
    </location>
</feature>
<evidence type="ECO:0000313" key="3">
    <source>
        <dbReference type="EMBL" id="RAV33612.1"/>
    </source>
</evidence>
<sequence>MSGSANVLGETIGSTSGSTSDWIGPILAIQLVIILVLAALTLSLLTNLRQLTPTVFGPFISLLFLYCLTGLFTGGDPLVASQIKELGDSDVDSLTSVGFGLFLAVLILLIMLVWNTVVGVQTNAPGFQWLKRYLGSATGASVQLKGFNRAGFGQANAPTGRWSAEQTQPSVDGGRWSAAAAKASPSASPAPRKWSLEAEEGQQSNPWASGAAGADQHEHRWS</sequence>
<feature type="region of interest" description="Disordered" evidence="1">
    <location>
        <begin position="156"/>
        <end position="222"/>
    </location>
</feature>
<keyword evidence="2" id="KW-0472">Membrane</keyword>
<feature type="compositionally biased region" description="Low complexity" evidence="1">
    <location>
        <begin position="175"/>
        <end position="193"/>
    </location>
</feature>
<evidence type="ECO:0000313" key="4">
    <source>
        <dbReference type="Proteomes" id="UP000251047"/>
    </source>
</evidence>
<protein>
    <submittedName>
        <fullName evidence="3">Uncharacterized protein</fullName>
    </submittedName>
</protein>
<accession>A0A364VAD3</accession>
<name>A0A364VAD3_9CORY</name>
<gene>
    <name evidence="3" type="ORF">CWC39_07500</name>
</gene>
<dbReference type="RefSeq" id="WP_112769877.1">
    <property type="nucleotide sequence ID" value="NZ_CP063191.1"/>
</dbReference>